<dbReference type="InterPro" id="IPR009781">
    <property type="entry name" value="DUF1345"/>
</dbReference>
<gene>
    <name evidence="2" type="ORF">AY601_0736</name>
</gene>
<dbReference type="RefSeq" id="WP_084359069.1">
    <property type="nucleotide sequence ID" value="NZ_CP014504.1"/>
</dbReference>
<proteinExistence type="predicted"/>
<organism evidence="2 3">
    <name type="scientific">Pedobacter cryoconitis</name>
    <dbReference type="NCBI Taxonomy" id="188932"/>
    <lineage>
        <taxon>Bacteria</taxon>
        <taxon>Pseudomonadati</taxon>
        <taxon>Bacteroidota</taxon>
        <taxon>Sphingobacteriia</taxon>
        <taxon>Sphingobacteriales</taxon>
        <taxon>Sphingobacteriaceae</taxon>
        <taxon>Pedobacter</taxon>
    </lineage>
</organism>
<sequence length="242" mass="27325">MNIARLDAHHKLYLSLIVALVVFVLCYGKMSASTQFILVWIGYALTQLGLSWATIFTVHPLEMKKISKVQDNNRTLIFMFVLVAALMSLFVVVLLLKSTQHLTGSALTLHILLSIAAVMCAWALVHTIFVFRYAHLYYEFKGKNLTKAVKDGNAAKKSDTVIKEEDPSKYKEGLEFPEEKTPDYLDFTYFSFVIGMTFQVSDVEISSRRIRRLALMHSLVSFAFNTVIVALSINIISGLMTK</sequence>
<evidence type="ECO:0008006" key="4">
    <source>
        <dbReference type="Google" id="ProtNLM"/>
    </source>
</evidence>
<dbReference type="EMBL" id="CP014504">
    <property type="protein sequence ID" value="AMP97683.1"/>
    <property type="molecule type" value="Genomic_DNA"/>
</dbReference>
<dbReference type="Pfam" id="PF07077">
    <property type="entry name" value="DUF1345"/>
    <property type="match status" value="1"/>
</dbReference>
<dbReference type="KEGG" id="pcm:AY601_0736"/>
<feature type="transmembrane region" description="Helical" evidence="1">
    <location>
        <begin position="12"/>
        <end position="30"/>
    </location>
</feature>
<dbReference type="Proteomes" id="UP000071561">
    <property type="component" value="Chromosome"/>
</dbReference>
<keyword evidence="3" id="KW-1185">Reference proteome</keyword>
<feature type="transmembrane region" description="Helical" evidence="1">
    <location>
        <begin position="76"/>
        <end position="96"/>
    </location>
</feature>
<evidence type="ECO:0000313" key="3">
    <source>
        <dbReference type="Proteomes" id="UP000071561"/>
    </source>
</evidence>
<dbReference type="InterPro" id="IPR036259">
    <property type="entry name" value="MFS_trans_sf"/>
</dbReference>
<keyword evidence="1" id="KW-1133">Transmembrane helix</keyword>
<accession>A0A127V8P1</accession>
<keyword evidence="1" id="KW-0472">Membrane</keyword>
<evidence type="ECO:0000313" key="2">
    <source>
        <dbReference type="EMBL" id="AMP97683.1"/>
    </source>
</evidence>
<dbReference type="AlphaFoldDB" id="A0A127V8P1"/>
<keyword evidence="1" id="KW-0812">Transmembrane</keyword>
<dbReference type="PATRIC" id="fig|188932.3.peg.756"/>
<feature type="transmembrane region" description="Helical" evidence="1">
    <location>
        <begin position="108"/>
        <end position="131"/>
    </location>
</feature>
<evidence type="ECO:0000256" key="1">
    <source>
        <dbReference type="SAM" id="Phobius"/>
    </source>
</evidence>
<name>A0A127V8P1_9SPHI</name>
<reference evidence="2 3" key="1">
    <citation type="submission" date="2016-03" db="EMBL/GenBank/DDBJ databases">
        <title>Complete genome sequence of Pedobacter cryoconitis PAMC 27485.</title>
        <authorList>
            <person name="Lee J."/>
            <person name="Kim O.-S."/>
        </authorList>
    </citation>
    <scope>NUCLEOTIDE SEQUENCE [LARGE SCALE GENOMIC DNA]</scope>
    <source>
        <strain evidence="2 3">PAMC 27485</strain>
    </source>
</reference>
<dbReference type="OrthoDB" id="64737at2"/>
<feature type="transmembrane region" description="Helical" evidence="1">
    <location>
        <begin position="214"/>
        <end position="236"/>
    </location>
</feature>
<protein>
    <recommendedName>
        <fullName evidence="4">DUF1345 domain-containing protein</fullName>
    </recommendedName>
</protein>
<dbReference type="SUPFAM" id="SSF103473">
    <property type="entry name" value="MFS general substrate transporter"/>
    <property type="match status" value="1"/>
</dbReference>
<feature type="transmembrane region" description="Helical" evidence="1">
    <location>
        <begin position="36"/>
        <end position="55"/>
    </location>
</feature>